<sequence length="214" mass="23165">MLPTTALYSANVLVAAPPSLQRQGLLSTLHDKWPLLSCSVTADTSQLPMLVRQQAYALIVLDSTLSSLPIAELIRQIRSIRSCQPLLVLTGPRLTPVQRQQLLLAGTVTLLPHTVAPTVLLATITPFVSGTLHWTLPPSITPTRVAPPTPFSNREVEVLRLVVADNCNQEIADKLCLSVRTVESHRRALLQKTGAKTLVGLVVQAVREGWVGVA</sequence>
<dbReference type="InterPro" id="IPR036388">
    <property type="entry name" value="WH-like_DNA-bd_sf"/>
</dbReference>
<evidence type="ECO:0000259" key="4">
    <source>
        <dbReference type="PROSITE" id="PS50043"/>
    </source>
</evidence>
<evidence type="ECO:0000313" key="5">
    <source>
        <dbReference type="EMBL" id="UOQ65988.1"/>
    </source>
</evidence>
<dbReference type="CDD" id="cd06170">
    <property type="entry name" value="LuxR_C_like"/>
    <property type="match status" value="1"/>
</dbReference>
<organism evidence="5 6">
    <name type="scientific">Hymenobacter volaticus</name>
    <dbReference type="NCBI Taxonomy" id="2932254"/>
    <lineage>
        <taxon>Bacteria</taxon>
        <taxon>Pseudomonadati</taxon>
        <taxon>Bacteroidota</taxon>
        <taxon>Cytophagia</taxon>
        <taxon>Cytophagales</taxon>
        <taxon>Hymenobacteraceae</taxon>
        <taxon>Hymenobacter</taxon>
    </lineage>
</organism>
<reference evidence="5" key="1">
    <citation type="submission" date="2022-04" db="EMBL/GenBank/DDBJ databases">
        <title>Hymenobacter sp. isolated from the air.</title>
        <authorList>
            <person name="Won M."/>
            <person name="Lee C.-M."/>
            <person name="Woen H.-Y."/>
            <person name="Kwon S.-W."/>
        </authorList>
    </citation>
    <scope>NUCLEOTIDE SEQUENCE</scope>
    <source>
        <strain evidence="5">5420S-77</strain>
    </source>
</reference>
<dbReference type="PANTHER" id="PTHR44688:SF16">
    <property type="entry name" value="DNA-BINDING TRANSCRIPTIONAL ACTIVATOR DEVR_DOSR"/>
    <property type="match status" value="1"/>
</dbReference>
<dbReference type="InterPro" id="IPR011006">
    <property type="entry name" value="CheY-like_superfamily"/>
</dbReference>
<accession>A0ABY4G599</accession>
<feature type="domain" description="HTH luxR-type" evidence="4">
    <location>
        <begin position="144"/>
        <end position="209"/>
    </location>
</feature>
<dbReference type="SUPFAM" id="SSF46894">
    <property type="entry name" value="C-terminal effector domain of the bipartite response regulators"/>
    <property type="match status" value="1"/>
</dbReference>
<dbReference type="InterPro" id="IPR000792">
    <property type="entry name" value="Tscrpt_reg_LuxR_C"/>
</dbReference>
<dbReference type="Gene3D" id="1.10.10.10">
    <property type="entry name" value="Winged helix-like DNA-binding domain superfamily/Winged helix DNA-binding domain"/>
    <property type="match status" value="1"/>
</dbReference>
<evidence type="ECO:0000256" key="3">
    <source>
        <dbReference type="ARBA" id="ARBA00023163"/>
    </source>
</evidence>
<dbReference type="Pfam" id="PF00196">
    <property type="entry name" value="GerE"/>
    <property type="match status" value="1"/>
</dbReference>
<keyword evidence="3" id="KW-0804">Transcription</keyword>
<dbReference type="EMBL" id="CP095061">
    <property type="protein sequence ID" value="UOQ65988.1"/>
    <property type="molecule type" value="Genomic_DNA"/>
</dbReference>
<dbReference type="Proteomes" id="UP000830401">
    <property type="component" value="Chromosome"/>
</dbReference>
<gene>
    <name evidence="5" type="ORF">MUN86_21140</name>
</gene>
<evidence type="ECO:0000313" key="6">
    <source>
        <dbReference type="Proteomes" id="UP000830401"/>
    </source>
</evidence>
<keyword evidence="2" id="KW-0238">DNA-binding</keyword>
<keyword evidence="6" id="KW-1185">Reference proteome</keyword>
<dbReference type="SMART" id="SM00421">
    <property type="entry name" value="HTH_LUXR"/>
    <property type="match status" value="1"/>
</dbReference>
<dbReference type="InterPro" id="IPR016032">
    <property type="entry name" value="Sig_transdc_resp-reg_C-effctor"/>
</dbReference>
<dbReference type="PROSITE" id="PS00622">
    <property type="entry name" value="HTH_LUXR_1"/>
    <property type="match status" value="1"/>
</dbReference>
<dbReference type="PRINTS" id="PR00038">
    <property type="entry name" value="HTHLUXR"/>
</dbReference>
<dbReference type="RefSeq" id="WP_245119968.1">
    <property type="nucleotide sequence ID" value="NZ_CP095061.1"/>
</dbReference>
<proteinExistence type="predicted"/>
<protein>
    <submittedName>
        <fullName evidence="5">Response regulator transcription factor</fullName>
    </submittedName>
</protein>
<dbReference type="SUPFAM" id="SSF52172">
    <property type="entry name" value="CheY-like"/>
    <property type="match status" value="1"/>
</dbReference>
<name>A0ABY4G599_9BACT</name>
<dbReference type="PANTHER" id="PTHR44688">
    <property type="entry name" value="DNA-BINDING TRANSCRIPTIONAL ACTIVATOR DEVR_DOSR"/>
    <property type="match status" value="1"/>
</dbReference>
<dbReference type="PROSITE" id="PS50043">
    <property type="entry name" value="HTH_LUXR_2"/>
    <property type="match status" value="1"/>
</dbReference>
<keyword evidence="1" id="KW-0805">Transcription regulation</keyword>
<evidence type="ECO:0000256" key="1">
    <source>
        <dbReference type="ARBA" id="ARBA00023015"/>
    </source>
</evidence>
<dbReference type="Gene3D" id="3.40.50.2300">
    <property type="match status" value="1"/>
</dbReference>
<evidence type="ECO:0000256" key="2">
    <source>
        <dbReference type="ARBA" id="ARBA00023125"/>
    </source>
</evidence>